<dbReference type="AlphaFoldDB" id="A0A0A9B806"/>
<reference evidence="1" key="1">
    <citation type="submission" date="2014-09" db="EMBL/GenBank/DDBJ databases">
        <authorList>
            <person name="Magalhaes I.L.F."/>
            <person name="Oliveira U."/>
            <person name="Santos F.R."/>
            <person name="Vidigal T.H.D.A."/>
            <person name="Brescovit A.D."/>
            <person name="Santos A.J."/>
        </authorList>
    </citation>
    <scope>NUCLEOTIDE SEQUENCE</scope>
    <source>
        <tissue evidence="1">Shoot tissue taken approximately 20 cm above the soil surface</tissue>
    </source>
</reference>
<dbReference type="EMBL" id="GBRH01239592">
    <property type="protein sequence ID" value="JAD58303.1"/>
    <property type="molecule type" value="Transcribed_RNA"/>
</dbReference>
<organism evidence="1">
    <name type="scientific">Arundo donax</name>
    <name type="common">Giant reed</name>
    <name type="synonym">Donax arundinaceus</name>
    <dbReference type="NCBI Taxonomy" id="35708"/>
    <lineage>
        <taxon>Eukaryota</taxon>
        <taxon>Viridiplantae</taxon>
        <taxon>Streptophyta</taxon>
        <taxon>Embryophyta</taxon>
        <taxon>Tracheophyta</taxon>
        <taxon>Spermatophyta</taxon>
        <taxon>Magnoliopsida</taxon>
        <taxon>Liliopsida</taxon>
        <taxon>Poales</taxon>
        <taxon>Poaceae</taxon>
        <taxon>PACMAD clade</taxon>
        <taxon>Arundinoideae</taxon>
        <taxon>Arundineae</taxon>
        <taxon>Arundo</taxon>
    </lineage>
</organism>
<evidence type="ECO:0000313" key="1">
    <source>
        <dbReference type="EMBL" id="JAD58303.1"/>
    </source>
</evidence>
<name>A0A0A9B806_ARUDO</name>
<reference evidence="1" key="2">
    <citation type="journal article" date="2015" name="Data Brief">
        <title>Shoot transcriptome of the giant reed, Arundo donax.</title>
        <authorList>
            <person name="Barrero R.A."/>
            <person name="Guerrero F.D."/>
            <person name="Moolhuijzen P."/>
            <person name="Goolsby J.A."/>
            <person name="Tidwell J."/>
            <person name="Bellgard S.E."/>
            <person name="Bellgard M.I."/>
        </authorList>
    </citation>
    <scope>NUCLEOTIDE SEQUENCE</scope>
    <source>
        <tissue evidence="1">Shoot tissue taken approximately 20 cm above the soil surface</tissue>
    </source>
</reference>
<protein>
    <submittedName>
        <fullName evidence="1">Uncharacterized protein</fullName>
    </submittedName>
</protein>
<sequence length="59" mass="6282">MKPFNFKRAKQTANAEFGSSAVEEGNAEALQSCIVSSNPPFGSELDGQIDATVQIGQHQ</sequence>
<proteinExistence type="predicted"/>
<accession>A0A0A9B806</accession>